<proteinExistence type="predicted"/>
<evidence type="ECO:0000313" key="1">
    <source>
        <dbReference type="EMBL" id="GFT84143.1"/>
    </source>
</evidence>
<protein>
    <submittedName>
        <fullName evidence="1">Uncharacterized protein</fullName>
    </submittedName>
</protein>
<keyword evidence="2" id="KW-1185">Reference proteome</keyword>
<evidence type="ECO:0000313" key="2">
    <source>
        <dbReference type="Proteomes" id="UP000887013"/>
    </source>
</evidence>
<reference evidence="1" key="1">
    <citation type="submission" date="2020-08" db="EMBL/GenBank/DDBJ databases">
        <title>Multicomponent nature underlies the extraordinary mechanical properties of spider dragline silk.</title>
        <authorList>
            <person name="Kono N."/>
            <person name="Nakamura H."/>
            <person name="Mori M."/>
            <person name="Yoshida Y."/>
            <person name="Ohtoshi R."/>
            <person name="Malay A.D."/>
            <person name="Moran D.A.P."/>
            <person name="Tomita M."/>
            <person name="Numata K."/>
            <person name="Arakawa K."/>
        </authorList>
    </citation>
    <scope>NUCLEOTIDE SEQUENCE</scope>
</reference>
<organism evidence="1 2">
    <name type="scientific">Nephila pilipes</name>
    <name type="common">Giant wood spider</name>
    <name type="synonym">Nephila maculata</name>
    <dbReference type="NCBI Taxonomy" id="299642"/>
    <lineage>
        <taxon>Eukaryota</taxon>
        <taxon>Metazoa</taxon>
        <taxon>Ecdysozoa</taxon>
        <taxon>Arthropoda</taxon>
        <taxon>Chelicerata</taxon>
        <taxon>Arachnida</taxon>
        <taxon>Araneae</taxon>
        <taxon>Araneomorphae</taxon>
        <taxon>Entelegynae</taxon>
        <taxon>Araneoidea</taxon>
        <taxon>Nephilidae</taxon>
        <taxon>Nephila</taxon>
    </lineage>
</organism>
<accession>A0A8X6PQW4</accession>
<dbReference type="AlphaFoldDB" id="A0A8X6PQW4"/>
<comment type="caution">
    <text evidence="1">The sequence shown here is derived from an EMBL/GenBank/DDBJ whole genome shotgun (WGS) entry which is preliminary data.</text>
</comment>
<dbReference type="Proteomes" id="UP000887013">
    <property type="component" value="Unassembled WGS sequence"/>
</dbReference>
<sequence length="124" mass="13644">MKKKSAQRIWLETASRQDLAGDSTRIRQSNKETQSKIKSAELSIGFNCCTTLAFCWDKISEILSKLDLGMSNSCLLIVAFSELVDAAAVVLETSSATTDLVVHRLSPYVQQVHQNEASTDVFSS</sequence>
<dbReference type="EMBL" id="BMAW01023693">
    <property type="protein sequence ID" value="GFT84143.1"/>
    <property type="molecule type" value="Genomic_DNA"/>
</dbReference>
<gene>
    <name evidence="1" type="ORF">NPIL_548121</name>
</gene>
<name>A0A8X6PQW4_NEPPI</name>